<dbReference type="PROSITE" id="PS00107">
    <property type="entry name" value="PROTEIN_KINASE_ATP"/>
    <property type="match status" value="1"/>
</dbReference>
<feature type="domain" description="Protein kinase" evidence="6">
    <location>
        <begin position="131"/>
        <end position="394"/>
    </location>
</feature>
<dbReference type="PANTHER" id="PTHR24361">
    <property type="entry name" value="MITOGEN-ACTIVATED KINASE KINASE KINASE"/>
    <property type="match status" value="1"/>
</dbReference>
<keyword evidence="2 3" id="KW-0067">ATP-binding</keyword>
<keyword evidence="4" id="KW-0723">Serine/threonine-protein kinase</keyword>
<feature type="region of interest" description="Disordered" evidence="5">
    <location>
        <begin position="21"/>
        <end position="51"/>
    </location>
</feature>
<evidence type="ECO:0000256" key="3">
    <source>
        <dbReference type="PROSITE-ProRule" id="PRU10141"/>
    </source>
</evidence>
<dbReference type="GO" id="GO:0005524">
    <property type="term" value="F:ATP binding"/>
    <property type="evidence" value="ECO:0007669"/>
    <property type="project" value="UniProtKB-UniRule"/>
</dbReference>
<proteinExistence type="inferred from homology"/>
<keyword evidence="8" id="KW-0808">Transferase</keyword>
<dbReference type="InterPro" id="IPR008271">
    <property type="entry name" value="Ser/Thr_kinase_AS"/>
</dbReference>
<dbReference type="SUPFAM" id="SSF56112">
    <property type="entry name" value="Protein kinase-like (PK-like)"/>
    <property type="match status" value="1"/>
</dbReference>
<evidence type="ECO:0000259" key="6">
    <source>
        <dbReference type="PROSITE" id="PS50011"/>
    </source>
</evidence>
<feature type="binding site" evidence="3">
    <location>
        <position position="158"/>
    </location>
    <ligand>
        <name>ATP</name>
        <dbReference type="ChEBI" id="CHEBI:30616"/>
    </ligand>
</feature>
<gene>
    <name evidence="8" type="primary">LOC121398224</name>
</gene>
<dbReference type="InterPro" id="IPR000719">
    <property type="entry name" value="Prot_kinase_dom"/>
</dbReference>
<name>A0A8J1LUM4_XENLA</name>
<dbReference type="SMART" id="SM00220">
    <property type="entry name" value="S_TKc"/>
    <property type="match status" value="1"/>
</dbReference>
<evidence type="ECO:0000256" key="4">
    <source>
        <dbReference type="RuleBase" id="RU000304"/>
    </source>
</evidence>
<evidence type="ECO:0000313" key="8">
    <source>
        <dbReference type="RefSeq" id="XP_041433044.1"/>
    </source>
</evidence>
<evidence type="ECO:0000256" key="2">
    <source>
        <dbReference type="ARBA" id="ARBA00022840"/>
    </source>
</evidence>
<dbReference type="PROSITE" id="PS00108">
    <property type="entry name" value="PROTEIN_KINASE_ST"/>
    <property type="match status" value="1"/>
</dbReference>
<dbReference type="Proteomes" id="UP000186698">
    <property type="component" value="Chromosome 1S"/>
</dbReference>
<dbReference type="AlphaFoldDB" id="A0A8J1LUM4"/>
<evidence type="ECO:0000256" key="1">
    <source>
        <dbReference type="ARBA" id="ARBA00022741"/>
    </source>
</evidence>
<dbReference type="InterPro" id="IPR011009">
    <property type="entry name" value="Kinase-like_dom_sf"/>
</dbReference>
<sequence>MVQPEENVLILLENSLLNPIQNSQDPANQQSSHVIKDTVQNNSSTEDFNLTKSSPKRMKDYYCKKPDLFIFDQPASESNFDMQSCGGLSKDLSASNIFEENIEDHSTPPIPTKSLAFNHRLPFVAAEKIKYSENTILGRGNYGTVYKGYFLDTPAAVKIIQSVQSLDHIQEIKVCLTMSHPNIVRLMAVGQRENDILLANEFIHGDTLQKVINSPKCPIKLSFEEKAFVGIDMSLAIQYIHERKIIHQDIKPANVMITFLNKKAILTDWGLAHMKDSVSLNMGSHMSRTIFPQNGGTPLYMSPECQIQYEAATYQSDIWSFGILLVELFSGKCAWNVKDMISFNRLLSRKTQPHGLADVPASVKEIVTCCVKYNRYERPSATQVVRFLKKIPNLDFCNHYGYMW</sequence>
<comment type="similarity">
    <text evidence="4">Belongs to the protein kinase superfamily.</text>
</comment>
<protein>
    <submittedName>
        <fullName evidence="8">Probable serine/threonine-protein kinase DDB_G0281745</fullName>
    </submittedName>
</protein>
<dbReference type="InterPro" id="IPR017441">
    <property type="entry name" value="Protein_kinase_ATP_BS"/>
</dbReference>
<reference evidence="8" key="1">
    <citation type="submission" date="2025-08" db="UniProtKB">
        <authorList>
            <consortium name="RefSeq"/>
        </authorList>
    </citation>
    <scope>IDENTIFICATION</scope>
    <source>
        <strain evidence="8">J_2021</strain>
        <tissue evidence="8">Erythrocytes</tissue>
    </source>
</reference>
<dbReference type="InterPro" id="IPR053235">
    <property type="entry name" value="Ser_Thr_kinase"/>
</dbReference>
<dbReference type="OrthoDB" id="4062651at2759"/>
<dbReference type="KEGG" id="xla:121398224"/>
<dbReference type="GO" id="GO:0005737">
    <property type="term" value="C:cytoplasm"/>
    <property type="evidence" value="ECO:0000318"/>
    <property type="project" value="GO_Central"/>
</dbReference>
<accession>A0A8J1LUM4</accession>
<keyword evidence="7" id="KW-1185">Reference proteome</keyword>
<dbReference type="Gene3D" id="1.10.510.10">
    <property type="entry name" value="Transferase(Phosphotransferase) domain 1"/>
    <property type="match status" value="1"/>
</dbReference>
<keyword evidence="1 3" id="KW-0547">Nucleotide-binding</keyword>
<dbReference type="Pfam" id="PF00069">
    <property type="entry name" value="Pkinase"/>
    <property type="match status" value="1"/>
</dbReference>
<organism evidence="7 8">
    <name type="scientific">Xenopus laevis</name>
    <name type="common">African clawed frog</name>
    <dbReference type="NCBI Taxonomy" id="8355"/>
    <lineage>
        <taxon>Eukaryota</taxon>
        <taxon>Metazoa</taxon>
        <taxon>Chordata</taxon>
        <taxon>Craniata</taxon>
        <taxon>Vertebrata</taxon>
        <taxon>Euteleostomi</taxon>
        <taxon>Amphibia</taxon>
        <taxon>Batrachia</taxon>
        <taxon>Anura</taxon>
        <taxon>Pipoidea</taxon>
        <taxon>Pipidae</taxon>
        <taxon>Xenopodinae</taxon>
        <taxon>Xenopus</taxon>
        <taxon>Xenopus</taxon>
    </lineage>
</organism>
<keyword evidence="8" id="KW-0418">Kinase</keyword>
<dbReference type="GO" id="GO:0004674">
    <property type="term" value="F:protein serine/threonine kinase activity"/>
    <property type="evidence" value="ECO:0007669"/>
    <property type="project" value="UniProtKB-KW"/>
</dbReference>
<dbReference type="GeneID" id="121398224"/>
<dbReference type="PANTHER" id="PTHR24361:SF678">
    <property type="entry name" value="SPORULATION-SPECIFIC PROTEIN 1"/>
    <property type="match status" value="1"/>
</dbReference>
<evidence type="ECO:0000256" key="5">
    <source>
        <dbReference type="SAM" id="MobiDB-lite"/>
    </source>
</evidence>
<evidence type="ECO:0000313" key="7">
    <source>
        <dbReference type="Proteomes" id="UP000186698"/>
    </source>
</evidence>
<dbReference type="CDD" id="cd14014">
    <property type="entry name" value="STKc_PknB_like"/>
    <property type="match status" value="1"/>
</dbReference>
<dbReference type="RefSeq" id="XP_041433044.1">
    <property type="nucleotide sequence ID" value="XM_041577110.1"/>
</dbReference>
<dbReference type="PROSITE" id="PS50011">
    <property type="entry name" value="PROTEIN_KINASE_DOM"/>
    <property type="match status" value="1"/>
</dbReference>